<dbReference type="InterPro" id="IPR014721">
    <property type="entry name" value="Ribsml_uS5_D2-typ_fold_subgr"/>
</dbReference>
<dbReference type="STRING" id="3694.B9ICR2"/>
<dbReference type="HOGENOM" id="CLU_2502137_0_0_1"/>
<reference evidence="1 2" key="1">
    <citation type="journal article" date="2006" name="Science">
        <title>The genome of black cottonwood, Populus trichocarpa (Torr. &amp; Gray).</title>
        <authorList>
            <person name="Tuskan G.A."/>
            <person name="Difazio S."/>
            <person name="Jansson S."/>
            <person name="Bohlmann J."/>
            <person name="Grigoriev I."/>
            <person name="Hellsten U."/>
            <person name="Putnam N."/>
            <person name="Ralph S."/>
            <person name="Rombauts S."/>
            <person name="Salamov A."/>
            <person name="Schein J."/>
            <person name="Sterck L."/>
            <person name="Aerts A."/>
            <person name="Bhalerao R.R."/>
            <person name="Bhalerao R.P."/>
            <person name="Blaudez D."/>
            <person name="Boerjan W."/>
            <person name="Brun A."/>
            <person name="Brunner A."/>
            <person name="Busov V."/>
            <person name="Campbell M."/>
            <person name="Carlson J."/>
            <person name="Chalot M."/>
            <person name="Chapman J."/>
            <person name="Chen G.L."/>
            <person name="Cooper D."/>
            <person name="Coutinho P.M."/>
            <person name="Couturier J."/>
            <person name="Covert S."/>
            <person name="Cronk Q."/>
            <person name="Cunningham R."/>
            <person name="Davis J."/>
            <person name="Degroeve S."/>
            <person name="Dejardin A."/>
            <person name="Depamphilis C."/>
            <person name="Detter J."/>
            <person name="Dirks B."/>
            <person name="Dubchak I."/>
            <person name="Duplessis S."/>
            <person name="Ehlting J."/>
            <person name="Ellis B."/>
            <person name="Gendler K."/>
            <person name="Goodstein D."/>
            <person name="Gribskov M."/>
            <person name="Grimwood J."/>
            <person name="Groover A."/>
            <person name="Gunter L."/>
            <person name="Hamberger B."/>
            <person name="Heinze B."/>
            <person name="Helariutta Y."/>
            <person name="Henrissat B."/>
            <person name="Holligan D."/>
            <person name="Holt R."/>
            <person name="Huang W."/>
            <person name="Islam-Faridi N."/>
            <person name="Jones S."/>
            <person name="Jones-Rhoades M."/>
            <person name="Jorgensen R."/>
            <person name="Joshi C."/>
            <person name="Kangasjarvi J."/>
            <person name="Karlsson J."/>
            <person name="Kelleher C."/>
            <person name="Kirkpatrick R."/>
            <person name="Kirst M."/>
            <person name="Kohler A."/>
            <person name="Kalluri U."/>
            <person name="Larimer F."/>
            <person name="Leebens-Mack J."/>
            <person name="Leple J.C."/>
            <person name="Locascio P."/>
            <person name="Lou Y."/>
            <person name="Lucas S."/>
            <person name="Martin F."/>
            <person name="Montanini B."/>
            <person name="Napoli C."/>
            <person name="Nelson D.R."/>
            <person name="Nelson C."/>
            <person name="Nieminen K."/>
            <person name="Nilsson O."/>
            <person name="Pereda V."/>
            <person name="Peter G."/>
            <person name="Philippe R."/>
            <person name="Pilate G."/>
            <person name="Poliakov A."/>
            <person name="Razumovskaya J."/>
            <person name="Richardson P."/>
            <person name="Rinaldi C."/>
            <person name="Ritland K."/>
            <person name="Rouze P."/>
            <person name="Ryaboy D."/>
            <person name="Schmutz J."/>
            <person name="Schrader J."/>
            <person name="Segerman B."/>
            <person name="Shin H."/>
            <person name="Siddiqui A."/>
            <person name="Sterky F."/>
            <person name="Terry A."/>
            <person name="Tsai C.J."/>
            <person name="Uberbacher E."/>
            <person name="Unneberg P."/>
            <person name="Vahala J."/>
            <person name="Wall K."/>
            <person name="Wessler S."/>
            <person name="Yang G."/>
            <person name="Yin T."/>
            <person name="Douglas C."/>
            <person name="Marra M."/>
            <person name="Sandberg G."/>
            <person name="Van de Peer Y."/>
            <person name="Rokhsar D."/>
        </authorList>
    </citation>
    <scope>NUCLEOTIDE SEQUENCE [LARGE SCALE GENOMIC DNA]</scope>
    <source>
        <strain evidence="2">cv. Nisqually</strain>
    </source>
</reference>
<gene>
    <name evidence="1" type="ORF">POPTR_015G125200</name>
</gene>
<organism evidence="1 2">
    <name type="scientific">Populus trichocarpa</name>
    <name type="common">Western balsam poplar</name>
    <name type="synonym">Populus balsamifera subsp. trichocarpa</name>
    <dbReference type="NCBI Taxonomy" id="3694"/>
    <lineage>
        <taxon>Eukaryota</taxon>
        <taxon>Viridiplantae</taxon>
        <taxon>Streptophyta</taxon>
        <taxon>Embryophyta</taxon>
        <taxon>Tracheophyta</taxon>
        <taxon>Spermatophyta</taxon>
        <taxon>Magnoliopsida</taxon>
        <taxon>eudicotyledons</taxon>
        <taxon>Gunneridae</taxon>
        <taxon>Pentapetalae</taxon>
        <taxon>rosids</taxon>
        <taxon>fabids</taxon>
        <taxon>Malpighiales</taxon>
        <taxon>Salicaceae</taxon>
        <taxon>Saliceae</taxon>
        <taxon>Populus</taxon>
    </lineage>
</organism>
<protein>
    <submittedName>
        <fullName evidence="1">Uncharacterized protein</fullName>
    </submittedName>
</protein>
<dbReference type="EMBL" id="CM009304">
    <property type="protein sequence ID" value="PNT01830.1"/>
    <property type="molecule type" value="Genomic_DNA"/>
</dbReference>
<evidence type="ECO:0000313" key="2">
    <source>
        <dbReference type="Proteomes" id="UP000006729"/>
    </source>
</evidence>
<dbReference type="Gene3D" id="3.30.230.10">
    <property type="match status" value="1"/>
</dbReference>
<proteinExistence type="predicted"/>
<keyword evidence="2" id="KW-1185">Reference proteome</keyword>
<dbReference type="InParanoid" id="B9ICR2"/>
<dbReference type="Proteomes" id="UP000006729">
    <property type="component" value="Chromosome 15"/>
</dbReference>
<name>B9ICR2_POPTR</name>
<dbReference type="AlphaFoldDB" id="B9ICR2"/>
<accession>B9ICR2</accession>
<dbReference type="FunFam" id="3.30.230.10:FF:000195">
    <property type="entry name" value="Mevalonate kinase"/>
    <property type="match status" value="1"/>
</dbReference>
<evidence type="ECO:0000313" key="1">
    <source>
        <dbReference type="EMBL" id="PNT01830.1"/>
    </source>
</evidence>
<sequence length="99" mass="11204">MVKPAVLNKQRFFMISTIFKYEMETHLDFSIPKAKTSLSSGVIALLACSNSVNVDVKQQGWLIWGGCELKLLHKWAFEDEKLIHGKPSVTDNTVSTYSR</sequence>